<dbReference type="HOGENOM" id="CLU_950728_0_0_1"/>
<gene>
    <name evidence="2" type="ORF">CRE_01254</name>
</gene>
<dbReference type="Proteomes" id="UP000008281">
    <property type="component" value="Unassembled WGS sequence"/>
</dbReference>
<accession>E3N9L1</accession>
<keyword evidence="1" id="KW-0175">Coiled coil</keyword>
<dbReference type="EMBL" id="DS268567">
    <property type="protein sequence ID" value="EFO90430.1"/>
    <property type="molecule type" value="Genomic_DNA"/>
</dbReference>
<reference evidence="2" key="1">
    <citation type="submission" date="2007-07" db="EMBL/GenBank/DDBJ databases">
        <title>PCAP assembly of the Caenorhabditis remanei genome.</title>
        <authorList>
            <consortium name="The Caenorhabditis remanei Sequencing Consortium"/>
            <person name="Wilson R.K."/>
        </authorList>
    </citation>
    <scope>NUCLEOTIDE SEQUENCE [LARGE SCALE GENOMIC DNA]</scope>
    <source>
        <strain evidence="2">PB4641</strain>
    </source>
</reference>
<keyword evidence="3" id="KW-1185">Reference proteome</keyword>
<sequence>MSDMDSPSQEDPRIQEITLKYFNDVAFYRRLQLERNQERFDDLLMEKNNYREKLADSQKNLEAANKRNGLFNEHYWKLVEVKKEQEMEELRNELKKFQKHHVKEIQELETKLAASREESARKIQELQKKHDKDIGGKDLKIQTLEFELSAVQKKSSDKVLELQEQHDKKLSGKDLEIQQLEIKLAAAKKEITDKTQEVQEKLDKVSVKDTKQIIPNHENNFQEKKCEEPTQLHIDLGKLYMDLQEAKKPQEALMARLAAKGQEIIYISEQHKAKLAAKDSEIQRLTEMVQHGDEKNENLQEVIDKLQKMMDAKDREIRATNERVADLEAELKGGRDGQLE</sequence>
<evidence type="ECO:0000256" key="1">
    <source>
        <dbReference type="SAM" id="Coils"/>
    </source>
</evidence>
<evidence type="ECO:0000313" key="2">
    <source>
        <dbReference type="EMBL" id="EFO90430.1"/>
    </source>
</evidence>
<feature type="coiled-coil region" evidence="1">
    <location>
        <begin position="170"/>
        <end position="204"/>
    </location>
</feature>
<dbReference type="InParanoid" id="E3N9L1"/>
<organism evidence="3">
    <name type="scientific">Caenorhabditis remanei</name>
    <name type="common">Caenorhabditis vulgaris</name>
    <dbReference type="NCBI Taxonomy" id="31234"/>
    <lineage>
        <taxon>Eukaryota</taxon>
        <taxon>Metazoa</taxon>
        <taxon>Ecdysozoa</taxon>
        <taxon>Nematoda</taxon>
        <taxon>Chromadorea</taxon>
        <taxon>Rhabditida</taxon>
        <taxon>Rhabditina</taxon>
        <taxon>Rhabditomorpha</taxon>
        <taxon>Rhabditoidea</taxon>
        <taxon>Rhabditidae</taxon>
        <taxon>Peloderinae</taxon>
        <taxon>Caenorhabditis</taxon>
    </lineage>
</organism>
<evidence type="ECO:0000313" key="3">
    <source>
        <dbReference type="Proteomes" id="UP000008281"/>
    </source>
</evidence>
<protein>
    <submittedName>
        <fullName evidence="2">Uncharacterized protein</fullName>
    </submittedName>
</protein>
<dbReference type="OrthoDB" id="28818at2759"/>
<feature type="coiled-coil region" evidence="1">
    <location>
        <begin position="33"/>
        <end position="125"/>
    </location>
</feature>
<dbReference type="AlphaFoldDB" id="E3N9L1"/>
<name>E3N9L1_CAERE</name>
<feature type="coiled-coil region" evidence="1">
    <location>
        <begin position="268"/>
        <end position="330"/>
    </location>
</feature>
<proteinExistence type="predicted"/>